<dbReference type="Pfam" id="PF14559">
    <property type="entry name" value="TPR_19"/>
    <property type="match status" value="1"/>
</dbReference>
<keyword evidence="3" id="KW-0808">Transferase</keyword>
<dbReference type="PANTHER" id="PTHR43630">
    <property type="entry name" value="POLY-BETA-1,6-N-ACETYL-D-GLUCOSAMINE SYNTHASE"/>
    <property type="match status" value="1"/>
</dbReference>
<dbReference type="SMART" id="SM00028">
    <property type="entry name" value="TPR"/>
    <property type="match status" value="4"/>
</dbReference>
<dbReference type="SUPFAM" id="SSF81901">
    <property type="entry name" value="HCP-like"/>
    <property type="match status" value="1"/>
</dbReference>
<accession>A0A832A6S7</accession>
<protein>
    <submittedName>
        <fullName evidence="3">Glycosyltransferase</fullName>
    </submittedName>
</protein>
<evidence type="ECO:0000313" key="3">
    <source>
        <dbReference type="EMBL" id="HFK98832.1"/>
    </source>
</evidence>
<dbReference type="PANTHER" id="PTHR43630:SF2">
    <property type="entry name" value="GLYCOSYLTRANSFERASE"/>
    <property type="match status" value="1"/>
</dbReference>
<dbReference type="Gene3D" id="3.90.550.10">
    <property type="entry name" value="Spore Coat Polysaccharide Biosynthesis Protein SpsA, Chain A"/>
    <property type="match status" value="1"/>
</dbReference>
<dbReference type="CDD" id="cd02511">
    <property type="entry name" value="Beta4Glucosyltransferase"/>
    <property type="match status" value="1"/>
</dbReference>
<dbReference type="EMBL" id="DSTK01000042">
    <property type="protein sequence ID" value="HFK98832.1"/>
    <property type="molecule type" value="Genomic_DNA"/>
</dbReference>
<dbReference type="InterPro" id="IPR011990">
    <property type="entry name" value="TPR-like_helical_dom_sf"/>
</dbReference>
<dbReference type="SUPFAM" id="SSF48452">
    <property type="entry name" value="TPR-like"/>
    <property type="match status" value="1"/>
</dbReference>
<dbReference type="AlphaFoldDB" id="A0A832A6S7"/>
<dbReference type="Pfam" id="PF00535">
    <property type="entry name" value="Glycos_transf_2"/>
    <property type="match status" value="1"/>
</dbReference>
<gene>
    <name evidence="3" type="ORF">ENS06_16090</name>
</gene>
<sequence>MAEPRLSLCMIVKNEEKNLPRCLESVQGQVDEIVVVDTGSTDGTREVAARYGAKVLTYRWQNDFSAARNVSLDHASGDWVLWLDADEELLDSSQGVTLRQLAAVSDMDGYLMPIQNMKLDGTFTAHYAVRFFRKLDGIHFEGKAHESVGDWLLRYGGRIERSPVAIRHWGYAITEERLQEKLDRNLELLMAQVEKDPNNSYAHYYVGMSLMAKKNFEGGYRHLKKAQELGPTTPNMECLVLNMLAYYHLHHGNHRTAEELTRRSLSITPRQHTGRLFLGIALYNQKKYREALPLLREAYQFQRLPLDRRRSDLSLEHAYGEAELLWAVARSAYEVGNFPLAYQFAQRLQEAGGTDGSVLVLQAASSLALGAFQEAAIFFQKAQDMGASWVHIAAPWIFALLHLGRLDEARDLLEKAGSGFFENGESEKTFPLFVERHWEAGEMAELIQTLTRLAAMDHVPLAVLDALALSLIKQQRYTEAVPVLEKMLHDDPGNPQIQRRLAAVYARLGHGARAAELLNAGGAGSLSGNVSNRSSGKNG</sequence>
<evidence type="ECO:0000259" key="2">
    <source>
        <dbReference type="Pfam" id="PF00535"/>
    </source>
</evidence>
<dbReference type="Gene3D" id="1.25.40.10">
    <property type="entry name" value="Tetratricopeptide repeat domain"/>
    <property type="match status" value="3"/>
</dbReference>
<dbReference type="InterPro" id="IPR001173">
    <property type="entry name" value="Glyco_trans_2-like"/>
</dbReference>
<proteinExistence type="inferred from homology"/>
<dbReference type="InterPro" id="IPR029044">
    <property type="entry name" value="Nucleotide-diphossugar_trans"/>
</dbReference>
<dbReference type="GO" id="GO:0016740">
    <property type="term" value="F:transferase activity"/>
    <property type="evidence" value="ECO:0007669"/>
    <property type="project" value="UniProtKB-KW"/>
</dbReference>
<dbReference type="SUPFAM" id="SSF53448">
    <property type="entry name" value="Nucleotide-diphospho-sugar transferases"/>
    <property type="match status" value="1"/>
</dbReference>
<organism evidence="3">
    <name type="scientific">Desulfacinum infernum</name>
    <dbReference type="NCBI Taxonomy" id="35837"/>
    <lineage>
        <taxon>Bacteria</taxon>
        <taxon>Pseudomonadati</taxon>
        <taxon>Thermodesulfobacteriota</taxon>
        <taxon>Syntrophobacteria</taxon>
        <taxon>Syntrophobacterales</taxon>
        <taxon>Syntrophobacteraceae</taxon>
        <taxon>Desulfacinum</taxon>
    </lineage>
</organism>
<evidence type="ECO:0000256" key="1">
    <source>
        <dbReference type="ARBA" id="ARBA00038494"/>
    </source>
</evidence>
<comment type="similarity">
    <text evidence="1">Belongs to the glycosyltransferase 2 family. WaaE/KdtX subfamily.</text>
</comment>
<name>A0A832A6S7_9BACT</name>
<dbReference type="InterPro" id="IPR019734">
    <property type="entry name" value="TPR_rpt"/>
</dbReference>
<dbReference type="Pfam" id="PF13432">
    <property type="entry name" value="TPR_16"/>
    <property type="match status" value="1"/>
</dbReference>
<reference evidence="3" key="1">
    <citation type="journal article" date="2020" name="mSystems">
        <title>Genome- and Community-Level Interaction Insights into Carbon Utilization and Element Cycling Functions of Hydrothermarchaeota in Hydrothermal Sediment.</title>
        <authorList>
            <person name="Zhou Z."/>
            <person name="Liu Y."/>
            <person name="Xu W."/>
            <person name="Pan J."/>
            <person name="Luo Z.H."/>
            <person name="Li M."/>
        </authorList>
    </citation>
    <scope>NUCLEOTIDE SEQUENCE [LARGE SCALE GENOMIC DNA]</scope>
    <source>
        <strain evidence="3">SpSt-456</strain>
    </source>
</reference>
<feature type="domain" description="Glycosyltransferase 2-like" evidence="2">
    <location>
        <begin position="7"/>
        <end position="91"/>
    </location>
</feature>
<comment type="caution">
    <text evidence="3">The sequence shown here is derived from an EMBL/GenBank/DDBJ whole genome shotgun (WGS) entry which is preliminary data.</text>
</comment>